<sequence length="352" mass="39347">MMCACEHKQVSGGTTDCACEHWQRVMNNIMYFLYTVLPGASSRAKWTREGVDRAVAWGLHCEKAVARFRHRGSLRTAITKLARRNQQIGSFRDLASARRLLLERLLQNQLLEEGMREYVKQLSQDILGAEHASRVELVAQQQQQHASSLFRILTKTQHNDVTARLRARLMLEVASSSESGQVGECLSKIVYSPASLQTSLEVALLEEEDPVVEVGPAVARWVEEVVASPQHRLHRRVLKCLCSFPPHLLSKALARHPHLIMAVLKSLHREALNLQPSYDDEGCHWLPCRPSVLSWEDLVKVYSVVASHHSMAGQVQEAVEGWSMVEGGAVWGEVVRQAKATCMSASSNTSDS</sequence>
<dbReference type="EMBL" id="GDRN01055912">
    <property type="protein sequence ID" value="JAI65898.1"/>
    <property type="molecule type" value="Transcribed_RNA"/>
</dbReference>
<dbReference type="Gene3D" id="1.25.40.490">
    <property type="match status" value="1"/>
</dbReference>
<dbReference type="Pfam" id="PF11107">
    <property type="entry name" value="FANCF"/>
    <property type="match status" value="1"/>
</dbReference>
<dbReference type="PANTHER" id="PTHR14449:SF2">
    <property type="entry name" value="FANCONI ANEMIA GROUP F PROTEIN"/>
    <property type="match status" value="1"/>
</dbReference>
<accession>A0A0P4WNY0</accession>
<dbReference type="InterPro" id="IPR035428">
    <property type="entry name" value="FANCF"/>
</dbReference>
<evidence type="ECO:0000313" key="1">
    <source>
        <dbReference type="EMBL" id="JAI65898.1"/>
    </source>
</evidence>
<dbReference type="PANTHER" id="PTHR14449">
    <property type="entry name" value="FANCONI ANEMIA GROUP F PROTEIN FANCF"/>
    <property type="match status" value="1"/>
</dbReference>
<dbReference type="AlphaFoldDB" id="A0A0P4WNY0"/>
<protein>
    <submittedName>
        <fullName evidence="1">Uncharacterized protein</fullName>
    </submittedName>
</protein>
<organism evidence="1">
    <name type="scientific">Scylla olivacea</name>
    <name type="common">Orange mud crab</name>
    <name type="synonym">Cancer olivacea</name>
    <dbReference type="NCBI Taxonomy" id="85551"/>
    <lineage>
        <taxon>Eukaryota</taxon>
        <taxon>Metazoa</taxon>
        <taxon>Ecdysozoa</taxon>
        <taxon>Arthropoda</taxon>
        <taxon>Crustacea</taxon>
        <taxon>Multicrustacea</taxon>
        <taxon>Malacostraca</taxon>
        <taxon>Eumalacostraca</taxon>
        <taxon>Eucarida</taxon>
        <taxon>Decapoda</taxon>
        <taxon>Pleocyemata</taxon>
        <taxon>Brachyura</taxon>
        <taxon>Eubrachyura</taxon>
        <taxon>Portunoidea</taxon>
        <taxon>Portunidae</taxon>
        <taxon>Portuninae</taxon>
        <taxon>Scylla</taxon>
    </lineage>
</organism>
<dbReference type="GO" id="GO:0043240">
    <property type="term" value="C:Fanconi anaemia nuclear complex"/>
    <property type="evidence" value="ECO:0007669"/>
    <property type="project" value="InterPro"/>
</dbReference>
<reference evidence="1" key="1">
    <citation type="submission" date="2015-09" db="EMBL/GenBank/DDBJ databases">
        <title>Scylla olivacea transcriptome.</title>
        <authorList>
            <person name="Ikhwanuddin M."/>
        </authorList>
    </citation>
    <scope>NUCLEOTIDE SEQUENCE</scope>
</reference>
<dbReference type="GO" id="GO:0036297">
    <property type="term" value="P:interstrand cross-link repair"/>
    <property type="evidence" value="ECO:0007669"/>
    <property type="project" value="InterPro"/>
</dbReference>
<dbReference type="InterPro" id="IPR038505">
    <property type="entry name" value="FANCF_C_sf"/>
</dbReference>
<name>A0A0P4WNY0_SCYOL</name>
<proteinExistence type="predicted"/>